<organism evidence="2 3">
    <name type="scientific">Actinomadura algeriensis</name>
    <dbReference type="NCBI Taxonomy" id="1679523"/>
    <lineage>
        <taxon>Bacteria</taxon>
        <taxon>Bacillati</taxon>
        <taxon>Actinomycetota</taxon>
        <taxon>Actinomycetes</taxon>
        <taxon>Streptosporangiales</taxon>
        <taxon>Thermomonosporaceae</taxon>
        <taxon>Actinomadura</taxon>
    </lineage>
</organism>
<sequence>MTDSVDVPLGSVTARLGLIDADGLAAWRHDESIDGLADVAFRGRSNYTAADHTGASLLPGEGGQVFGWRDLPVAEAVDRAIALRDWRAADPDRRLMIDFRPHSHHWQVMALGPSAEGRPPRRSFTPHPGEAFDEPGDAHAGADLRDENLLADHGDHC</sequence>
<dbReference type="RefSeq" id="WP_192758353.1">
    <property type="nucleotide sequence ID" value="NZ_JADBDZ010000001.1"/>
</dbReference>
<comment type="caution">
    <text evidence="2">The sequence shown here is derived from an EMBL/GenBank/DDBJ whole genome shotgun (WGS) entry which is preliminary data.</text>
</comment>
<proteinExistence type="predicted"/>
<gene>
    <name evidence="2" type="ORF">H4W34_001327</name>
</gene>
<feature type="region of interest" description="Disordered" evidence="1">
    <location>
        <begin position="112"/>
        <end position="141"/>
    </location>
</feature>
<evidence type="ECO:0000313" key="3">
    <source>
        <dbReference type="Proteomes" id="UP000627838"/>
    </source>
</evidence>
<dbReference type="EMBL" id="JADBDZ010000001">
    <property type="protein sequence ID" value="MBE1531494.1"/>
    <property type="molecule type" value="Genomic_DNA"/>
</dbReference>
<protein>
    <submittedName>
        <fullName evidence="2">Uncharacterized protein</fullName>
    </submittedName>
</protein>
<evidence type="ECO:0000313" key="2">
    <source>
        <dbReference type="EMBL" id="MBE1531494.1"/>
    </source>
</evidence>
<accession>A0ABR9JM27</accession>
<keyword evidence="3" id="KW-1185">Reference proteome</keyword>
<evidence type="ECO:0000256" key="1">
    <source>
        <dbReference type="SAM" id="MobiDB-lite"/>
    </source>
</evidence>
<name>A0ABR9JM27_9ACTN</name>
<reference evidence="2 3" key="1">
    <citation type="submission" date="2020-10" db="EMBL/GenBank/DDBJ databases">
        <title>Sequencing the genomes of 1000 actinobacteria strains.</title>
        <authorList>
            <person name="Klenk H.-P."/>
        </authorList>
    </citation>
    <scope>NUCLEOTIDE SEQUENCE [LARGE SCALE GENOMIC DNA]</scope>
    <source>
        <strain evidence="2 3">DSM 46744</strain>
    </source>
</reference>
<dbReference type="Proteomes" id="UP000627838">
    <property type="component" value="Unassembled WGS sequence"/>
</dbReference>